<evidence type="ECO:0000256" key="1">
    <source>
        <dbReference type="ARBA" id="ARBA00007198"/>
    </source>
</evidence>
<evidence type="ECO:0000256" key="2">
    <source>
        <dbReference type="PROSITE-ProRule" id="PRU01282"/>
    </source>
</evidence>
<keyword evidence="4" id="KW-1185">Reference proteome</keyword>
<reference evidence="3 4" key="1">
    <citation type="submission" date="2021-08" db="EMBL/GenBank/DDBJ databases">
        <authorList>
            <person name="Peeters C."/>
        </authorList>
    </citation>
    <scope>NUCLEOTIDE SEQUENCE [LARGE SCALE GENOMIC DNA]</scope>
    <source>
        <strain evidence="3 4">LMG 21510</strain>
    </source>
</reference>
<evidence type="ECO:0000313" key="3">
    <source>
        <dbReference type="EMBL" id="CAG9180922.1"/>
    </source>
</evidence>
<dbReference type="PROSITE" id="PS51353">
    <property type="entry name" value="ARSC"/>
    <property type="match status" value="1"/>
</dbReference>
<dbReference type="RefSeq" id="WP_224043758.1">
    <property type="nucleotide sequence ID" value="NZ_CAJZAH010000005.1"/>
</dbReference>
<dbReference type="PANTHER" id="PTHR30041">
    <property type="entry name" value="ARSENATE REDUCTASE"/>
    <property type="match status" value="1"/>
</dbReference>
<protein>
    <submittedName>
        <fullName evidence="3">Protein YffB</fullName>
    </submittedName>
</protein>
<accession>A0ABN7Z9C3</accession>
<gene>
    <name evidence="3" type="primary">yffB</name>
    <name evidence="3" type="ORF">LMG21510_04159</name>
</gene>
<dbReference type="InterPro" id="IPR036249">
    <property type="entry name" value="Thioredoxin-like_sf"/>
</dbReference>
<dbReference type="InterPro" id="IPR006660">
    <property type="entry name" value="Arsenate_reductase-like"/>
</dbReference>
<comment type="caution">
    <text evidence="3">The sequence shown here is derived from an EMBL/GenBank/DDBJ whole genome shotgun (WGS) entry which is preliminary data.</text>
</comment>
<dbReference type="EMBL" id="CAJZAH010000005">
    <property type="protein sequence ID" value="CAG9180922.1"/>
    <property type="molecule type" value="Genomic_DNA"/>
</dbReference>
<dbReference type="SUPFAM" id="SSF52833">
    <property type="entry name" value="Thioredoxin-like"/>
    <property type="match status" value="1"/>
</dbReference>
<dbReference type="InterPro" id="IPR006504">
    <property type="entry name" value="Tscrpt_reg_Spx/MgsR"/>
</dbReference>
<dbReference type="Gene3D" id="3.40.30.10">
    <property type="entry name" value="Glutaredoxin"/>
    <property type="match status" value="1"/>
</dbReference>
<name>A0ABN7Z9C3_9BURK</name>
<dbReference type="PANTHER" id="PTHR30041:SF8">
    <property type="entry name" value="PROTEIN YFFB"/>
    <property type="match status" value="1"/>
</dbReference>
<comment type="similarity">
    <text evidence="1 2">Belongs to the ArsC family.</text>
</comment>
<sequence length="119" mass="12960">MTVQLYGIPNCDTVKKARTWLTANAVDHDFHDFKKQGVDEALLRGWLAQVPLATLLNRKGTTWRALSDADKARADTEAGAIALMRQSPSLIKRPVLVHGDRVAVGFAADQYASLFPAGA</sequence>
<dbReference type="NCBIfam" id="TIGR01617">
    <property type="entry name" value="arsC_related"/>
    <property type="match status" value="1"/>
</dbReference>
<evidence type="ECO:0000313" key="4">
    <source>
        <dbReference type="Proteomes" id="UP000721236"/>
    </source>
</evidence>
<dbReference type="CDD" id="cd03035">
    <property type="entry name" value="ArsC_Yffb"/>
    <property type="match status" value="1"/>
</dbReference>
<dbReference type="Proteomes" id="UP000721236">
    <property type="component" value="Unassembled WGS sequence"/>
</dbReference>
<dbReference type="Pfam" id="PF03960">
    <property type="entry name" value="ArsC"/>
    <property type="match status" value="1"/>
</dbReference>
<proteinExistence type="inferred from homology"/>
<organism evidence="3 4">
    <name type="scientific">Cupriavidus respiraculi</name>
    <dbReference type="NCBI Taxonomy" id="195930"/>
    <lineage>
        <taxon>Bacteria</taxon>
        <taxon>Pseudomonadati</taxon>
        <taxon>Pseudomonadota</taxon>
        <taxon>Betaproteobacteria</taxon>
        <taxon>Burkholderiales</taxon>
        <taxon>Burkholderiaceae</taxon>
        <taxon>Cupriavidus</taxon>
    </lineage>
</organism>